<proteinExistence type="predicted"/>
<dbReference type="eggNOG" id="COG4318">
    <property type="taxonomic scope" value="Bacteria"/>
</dbReference>
<evidence type="ECO:0000313" key="2">
    <source>
        <dbReference type="Proteomes" id="UP000000788"/>
    </source>
</evidence>
<dbReference type="CDD" id="cd16390">
    <property type="entry name" value="ParB_N_Srx_like"/>
    <property type="match status" value="1"/>
</dbReference>
<protein>
    <submittedName>
        <fullName evidence="1">Uncharacterized protein conserved in bacteria</fullName>
    </submittedName>
</protein>
<dbReference type="AlphaFoldDB" id="A9BEJ0"/>
<dbReference type="SUPFAM" id="SSF110849">
    <property type="entry name" value="ParB/Sulfiredoxin"/>
    <property type="match status" value="1"/>
</dbReference>
<sequence length="255" mass="29803">MVQSKVQPYLYEIVSTKTLHPSLNNKNLFRIFMFKKFQFTRSEYKQISTPSSESDLFKVQVKTLLPTQMCIGLAEVINRKKDFLIDNKREILEYLKTKPVPLVSNGNGNFWMLDRHHRLRALLEADEHAEAYGYIVTEVKTNQVSHMLDFLDEQGWLYLYNSRGLGPHPTKYLKENLLELEDDPYRSLVWKLKQEGIIKAKPLIPYHEFRWAAWLRKRPLPPFNSRNLTPALTKARKFTTSQAASSLAGWTGDKI</sequence>
<reference evidence="1 2" key="1">
    <citation type="journal article" date="2007" name="PLoS Genet.">
        <title>Patterns and implications of gene gain and loss in the evolution of Prochlorococcus.</title>
        <authorList>
            <person name="Kettler G.C."/>
            <person name="Martiny A.C."/>
            <person name="Huang K."/>
            <person name="Zucker J."/>
            <person name="Coleman M.L."/>
            <person name="Rodrigue S."/>
            <person name="Chen F."/>
            <person name="Lapidus A."/>
            <person name="Ferriera S."/>
            <person name="Johnson J."/>
            <person name="Steglich C."/>
            <person name="Church G.M."/>
            <person name="Richardson P."/>
            <person name="Chisholm S.W."/>
        </authorList>
    </citation>
    <scope>NUCLEOTIDE SEQUENCE [LARGE SCALE GENOMIC DNA]</scope>
    <source>
        <strain evidence="2">MIT 9211</strain>
    </source>
</reference>
<accession>A9BEJ0</accession>
<evidence type="ECO:0000313" key="1">
    <source>
        <dbReference type="EMBL" id="ABX08500.1"/>
    </source>
</evidence>
<dbReference type="InterPro" id="IPR036086">
    <property type="entry name" value="ParB/Sulfiredoxin_sf"/>
</dbReference>
<dbReference type="EMBL" id="CP000878">
    <property type="protein sequence ID" value="ABX08500.1"/>
    <property type="molecule type" value="Genomic_DNA"/>
</dbReference>
<organism evidence="1 2">
    <name type="scientific">Prochlorococcus marinus (strain MIT 9211)</name>
    <dbReference type="NCBI Taxonomy" id="93059"/>
    <lineage>
        <taxon>Bacteria</taxon>
        <taxon>Bacillati</taxon>
        <taxon>Cyanobacteriota</taxon>
        <taxon>Cyanophyceae</taxon>
        <taxon>Synechococcales</taxon>
        <taxon>Prochlorococcaceae</taxon>
        <taxon>Prochlorococcus</taxon>
    </lineage>
</organism>
<dbReference type="Gene3D" id="3.90.1530.10">
    <property type="entry name" value="Conserved hypothetical protein from pyrococcus furiosus pfu- 392566-001, ParB domain"/>
    <property type="match status" value="1"/>
</dbReference>
<dbReference type="InterPro" id="IPR014956">
    <property type="entry name" value="ParBc_2"/>
</dbReference>
<name>A9BEJ0_PROM4</name>
<dbReference type="Pfam" id="PF08857">
    <property type="entry name" value="ParBc_2"/>
    <property type="match status" value="1"/>
</dbReference>
<keyword evidence="2" id="KW-1185">Reference proteome</keyword>
<gene>
    <name evidence="1" type="ordered locus">P9211_05691</name>
</gene>
<dbReference type="Proteomes" id="UP000000788">
    <property type="component" value="Chromosome"/>
</dbReference>
<dbReference type="Gene3D" id="1.10.8.10">
    <property type="entry name" value="DNA helicase RuvA subunit, C-terminal domain"/>
    <property type="match status" value="1"/>
</dbReference>
<dbReference type="STRING" id="93059.P9211_05691"/>
<dbReference type="KEGG" id="pmj:P9211_05691"/>
<dbReference type="HOGENOM" id="CLU_090314_0_0_3"/>